<evidence type="ECO:0000259" key="5">
    <source>
        <dbReference type="Pfam" id="PF02223"/>
    </source>
</evidence>
<sequence length="223" mass="25043">MSKGKLIVLEGLDGSGKATQAKLLAAHLKEQGFSVREITFPNYESDSSALVKMYLAGQFGQHPDDVNAYAASSFYAVDRYASYKKDWGSFYENGGIVIADRYTTSNAVHQCSKLPPEQWESFLGWLFDYEFHLLGLPAPDEVIYLQVDPAVSQKLMTQRYHGDESRKDVHEKDTEYLARSRCAAEYCAAHLGWAVVHCTSGDNMRSIEDIQAEVQEIVLKQLT</sequence>
<evidence type="ECO:0000256" key="2">
    <source>
        <dbReference type="ARBA" id="ARBA00017144"/>
    </source>
</evidence>
<evidence type="ECO:0000313" key="7">
    <source>
        <dbReference type="Proteomes" id="UP000220752"/>
    </source>
</evidence>
<dbReference type="GO" id="GO:0006227">
    <property type="term" value="P:dUDP biosynthetic process"/>
    <property type="evidence" value="ECO:0007669"/>
    <property type="project" value="TreeGrafter"/>
</dbReference>
<keyword evidence="6" id="KW-0418">Kinase</keyword>
<dbReference type="RefSeq" id="WP_097777683.1">
    <property type="nucleotide sequence ID" value="NZ_CABMES010000009.1"/>
</dbReference>
<comment type="similarity">
    <text evidence="1">Belongs to the thymidylate kinase family.</text>
</comment>
<organism evidence="6 7">
    <name type="scientific">Faecalibacterium langellae</name>
    <dbReference type="NCBI Taxonomy" id="3435293"/>
    <lineage>
        <taxon>Bacteria</taxon>
        <taxon>Bacillati</taxon>
        <taxon>Bacillota</taxon>
        <taxon>Clostridia</taxon>
        <taxon>Eubacteriales</taxon>
        <taxon>Oscillospiraceae</taxon>
        <taxon>Faecalibacterium</taxon>
    </lineage>
</organism>
<dbReference type="Gene3D" id="3.40.50.300">
    <property type="entry name" value="P-loop containing nucleotide triphosphate hydrolases"/>
    <property type="match status" value="1"/>
</dbReference>
<gene>
    <name evidence="6" type="ORF">CGS46_10300</name>
</gene>
<dbReference type="GO" id="GO:0006233">
    <property type="term" value="P:dTDP biosynthetic process"/>
    <property type="evidence" value="ECO:0007669"/>
    <property type="project" value="TreeGrafter"/>
</dbReference>
<dbReference type="CDD" id="cd01672">
    <property type="entry name" value="TMPK"/>
    <property type="match status" value="1"/>
</dbReference>
<dbReference type="GO" id="GO:0005829">
    <property type="term" value="C:cytosol"/>
    <property type="evidence" value="ECO:0007669"/>
    <property type="project" value="TreeGrafter"/>
</dbReference>
<accession>A0A2A6Z9G9</accession>
<dbReference type="Proteomes" id="UP000220752">
    <property type="component" value="Unassembled WGS sequence"/>
</dbReference>
<dbReference type="InterPro" id="IPR039430">
    <property type="entry name" value="Thymidylate_kin-like_dom"/>
</dbReference>
<dbReference type="PANTHER" id="PTHR10344">
    <property type="entry name" value="THYMIDYLATE KINASE"/>
    <property type="match status" value="1"/>
</dbReference>
<comment type="caution">
    <text evidence="6">The sequence shown here is derived from an EMBL/GenBank/DDBJ whole genome shotgun (WGS) entry which is preliminary data.</text>
</comment>
<dbReference type="SUPFAM" id="SSF52540">
    <property type="entry name" value="P-loop containing nucleoside triphosphate hydrolases"/>
    <property type="match status" value="1"/>
</dbReference>
<evidence type="ECO:0000256" key="1">
    <source>
        <dbReference type="ARBA" id="ARBA00009776"/>
    </source>
</evidence>
<proteinExistence type="inferred from homology"/>
<name>A0A2A6Z9G9_9FIRM</name>
<reference evidence="6 7" key="1">
    <citation type="journal article" date="2017" name="Front. Microbiol.">
        <title>New Insights into the Diversity of the Genus Faecalibacterium.</title>
        <authorList>
            <person name="Benevides L."/>
            <person name="Burman S."/>
            <person name="Martin R."/>
            <person name="Robert V."/>
            <person name="Thomas M."/>
            <person name="Miquel S."/>
            <person name="Chain F."/>
            <person name="Sokol H."/>
            <person name="Bermudez-Humaran L.G."/>
            <person name="Morrison M."/>
            <person name="Langella P."/>
            <person name="Azevedo V.A."/>
            <person name="Chatel J.M."/>
            <person name="Soares S."/>
        </authorList>
    </citation>
    <scope>NUCLEOTIDE SEQUENCE [LARGE SCALE GENOMIC DNA]</scope>
    <source>
        <strain evidence="7">CNCM I-4540</strain>
    </source>
</reference>
<dbReference type="GO" id="GO:0006235">
    <property type="term" value="P:dTTP biosynthetic process"/>
    <property type="evidence" value="ECO:0007669"/>
    <property type="project" value="TreeGrafter"/>
</dbReference>
<evidence type="ECO:0000256" key="3">
    <source>
        <dbReference type="ARBA" id="ARBA00022741"/>
    </source>
</evidence>
<dbReference type="InterPro" id="IPR027417">
    <property type="entry name" value="P-loop_NTPase"/>
</dbReference>
<dbReference type="GO" id="GO:0004798">
    <property type="term" value="F:dTMP kinase activity"/>
    <property type="evidence" value="ECO:0007669"/>
    <property type="project" value="TreeGrafter"/>
</dbReference>
<dbReference type="Pfam" id="PF02223">
    <property type="entry name" value="Thymidylate_kin"/>
    <property type="match status" value="1"/>
</dbReference>
<feature type="domain" description="Thymidylate kinase-like" evidence="5">
    <location>
        <begin position="9"/>
        <end position="188"/>
    </location>
</feature>
<evidence type="ECO:0000313" key="6">
    <source>
        <dbReference type="EMBL" id="PDX58023.1"/>
    </source>
</evidence>
<dbReference type="PANTHER" id="PTHR10344:SF4">
    <property type="entry name" value="UMP-CMP KINASE 2, MITOCHONDRIAL"/>
    <property type="match status" value="1"/>
</dbReference>
<dbReference type="GO" id="GO:0005524">
    <property type="term" value="F:ATP binding"/>
    <property type="evidence" value="ECO:0007669"/>
    <property type="project" value="UniProtKB-KW"/>
</dbReference>
<dbReference type="AlphaFoldDB" id="A0A2A6Z9G9"/>
<dbReference type="EMBL" id="NMTQ01000035">
    <property type="protein sequence ID" value="PDX58023.1"/>
    <property type="molecule type" value="Genomic_DNA"/>
</dbReference>
<keyword evidence="4" id="KW-0067">ATP-binding</keyword>
<keyword evidence="6" id="KW-0808">Transferase</keyword>
<keyword evidence="3" id="KW-0547">Nucleotide-binding</keyword>
<evidence type="ECO:0000256" key="4">
    <source>
        <dbReference type="ARBA" id="ARBA00022840"/>
    </source>
</evidence>
<keyword evidence="7" id="KW-1185">Reference proteome</keyword>
<protein>
    <recommendedName>
        <fullName evidence="2">Thymidylate kinase</fullName>
    </recommendedName>
</protein>
<dbReference type="FunFam" id="3.40.50.300:FF:002288">
    <property type="entry name" value="Probable thymidylate kinase"/>
    <property type="match status" value="1"/>
</dbReference>